<dbReference type="Pfam" id="PF01757">
    <property type="entry name" value="Acyl_transf_3"/>
    <property type="match status" value="1"/>
</dbReference>
<accession>A0A0N7L7X1</accession>
<dbReference type="PANTHER" id="PTHR23028">
    <property type="entry name" value="ACETYLTRANSFERASE"/>
    <property type="match status" value="1"/>
</dbReference>
<keyword evidence="1" id="KW-1133">Transmembrane helix</keyword>
<dbReference type="RefSeq" id="XP_024584628.1">
    <property type="nucleotide sequence ID" value="XM_024719317.1"/>
</dbReference>
<sequence>MLRTHAERETIKHTHDMAITLQVLPGIPPLLVQNEQDKDNQKKCGKTKKATNATAPPTKILFLDGLRGLAALLVVTQHSQEYMQDLNLGAVAVDSFFVLSSFLLTWLFMKKSICLLNQKAGIRKWAFLLADYFSKRFCRVYPLFALTCVALRIMDDEYKSRYYHIEKAATFDLFKTLTFDFESRYFVFWTLPLEIAYYFFIPVFALATLSLRNYWWVPYIPVYWWIITQGWSEYRTSHTGLLPHIPTFLAGSMAAAVFIKLDPWVKASGVHHQIWFKLLLRTIEFTMLAIFLSVAFRGLFFNWIHHNVAPQTPGFPFVSVTLTNLIVCEMILPSPVSSILEWSFLRYWGKVSFSVYLLHSFVLFNTTLNSQDNYYCRLFSRFGLLCLLATLSYQFVEYPSQLLAQGITKALNKQEAKGSDDITFFCSKWWNNFSGLAQHFTSILDFKAYRKSVLLDEHGV</sequence>
<name>A0A0N7L7X1_PLAHL</name>
<dbReference type="GO" id="GO:0000271">
    <property type="term" value="P:polysaccharide biosynthetic process"/>
    <property type="evidence" value="ECO:0007669"/>
    <property type="project" value="TreeGrafter"/>
</dbReference>
<evidence type="ECO:0000313" key="4">
    <source>
        <dbReference type="Proteomes" id="UP000054928"/>
    </source>
</evidence>
<dbReference type="GO" id="GO:0016020">
    <property type="term" value="C:membrane"/>
    <property type="evidence" value="ECO:0007669"/>
    <property type="project" value="TreeGrafter"/>
</dbReference>
<feature type="transmembrane region" description="Helical" evidence="1">
    <location>
        <begin position="214"/>
        <end position="232"/>
    </location>
</feature>
<dbReference type="OMA" id="IRMMNQG"/>
<feature type="transmembrane region" description="Helical" evidence="1">
    <location>
        <begin position="344"/>
        <end position="366"/>
    </location>
</feature>
<dbReference type="InterPro" id="IPR002656">
    <property type="entry name" value="Acyl_transf_3_dom"/>
</dbReference>
<keyword evidence="3" id="KW-0808">Transferase</keyword>
<reference evidence="4" key="1">
    <citation type="submission" date="2014-09" db="EMBL/GenBank/DDBJ databases">
        <authorList>
            <person name="Sharma Rahul"/>
            <person name="Thines Marco"/>
        </authorList>
    </citation>
    <scope>NUCLEOTIDE SEQUENCE [LARGE SCALE GENOMIC DNA]</scope>
</reference>
<dbReference type="AlphaFoldDB" id="A0A0N7L7X1"/>
<feature type="transmembrane region" description="Helical" evidence="1">
    <location>
        <begin position="244"/>
        <end position="261"/>
    </location>
</feature>
<feature type="transmembrane region" description="Helical" evidence="1">
    <location>
        <begin position="315"/>
        <end position="332"/>
    </location>
</feature>
<dbReference type="EMBL" id="CCYD01002918">
    <property type="protein sequence ID" value="CEG48259.1"/>
    <property type="molecule type" value="Genomic_DNA"/>
</dbReference>
<dbReference type="OrthoDB" id="207378at2759"/>
<dbReference type="GeneID" id="36401145"/>
<evidence type="ECO:0000256" key="1">
    <source>
        <dbReference type="SAM" id="Phobius"/>
    </source>
</evidence>
<keyword evidence="1" id="KW-0472">Membrane</keyword>
<feature type="transmembrane region" description="Helical" evidence="1">
    <location>
        <begin position="378"/>
        <end position="396"/>
    </location>
</feature>
<keyword evidence="4" id="KW-1185">Reference proteome</keyword>
<feature type="transmembrane region" description="Helical" evidence="1">
    <location>
        <begin position="137"/>
        <end position="154"/>
    </location>
</feature>
<protein>
    <submittedName>
        <fullName evidence="3">Acyltransferase family</fullName>
    </submittedName>
</protein>
<organism evidence="3 4">
    <name type="scientific">Plasmopara halstedii</name>
    <name type="common">Downy mildew of sunflower</name>
    <dbReference type="NCBI Taxonomy" id="4781"/>
    <lineage>
        <taxon>Eukaryota</taxon>
        <taxon>Sar</taxon>
        <taxon>Stramenopiles</taxon>
        <taxon>Oomycota</taxon>
        <taxon>Peronosporomycetes</taxon>
        <taxon>Peronosporales</taxon>
        <taxon>Peronosporaceae</taxon>
        <taxon>Plasmopara</taxon>
    </lineage>
</organism>
<dbReference type="Proteomes" id="UP000054928">
    <property type="component" value="Unassembled WGS sequence"/>
</dbReference>
<proteinExistence type="predicted"/>
<keyword evidence="1" id="KW-0812">Transmembrane</keyword>
<dbReference type="GO" id="GO:0016747">
    <property type="term" value="F:acyltransferase activity, transferring groups other than amino-acyl groups"/>
    <property type="evidence" value="ECO:0007669"/>
    <property type="project" value="InterPro"/>
</dbReference>
<evidence type="ECO:0000313" key="3">
    <source>
        <dbReference type="EMBL" id="CEG48259.1"/>
    </source>
</evidence>
<feature type="transmembrane region" description="Helical" evidence="1">
    <location>
        <begin position="88"/>
        <end position="109"/>
    </location>
</feature>
<dbReference type="PANTHER" id="PTHR23028:SF53">
    <property type="entry name" value="ACYL_TRANSF_3 DOMAIN-CONTAINING PROTEIN"/>
    <property type="match status" value="1"/>
</dbReference>
<keyword evidence="3" id="KW-0012">Acyltransferase</keyword>
<evidence type="ECO:0000259" key="2">
    <source>
        <dbReference type="Pfam" id="PF01757"/>
    </source>
</evidence>
<feature type="domain" description="Acyltransferase 3" evidence="2">
    <location>
        <begin position="61"/>
        <end position="371"/>
    </location>
</feature>
<feature type="transmembrane region" description="Helical" evidence="1">
    <location>
        <begin position="186"/>
        <end position="207"/>
    </location>
</feature>
<feature type="transmembrane region" description="Helical" evidence="1">
    <location>
        <begin position="282"/>
        <end position="303"/>
    </location>
</feature>
<dbReference type="STRING" id="4781.A0A0N7L7X1"/>
<dbReference type="InterPro" id="IPR050879">
    <property type="entry name" value="Acyltransferase_3"/>
</dbReference>